<evidence type="ECO:0000313" key="3">
    <source>
        <dbReference type="EMBL" id="MUK90286.1"/>
    </source>
</evidence>
<dbReference type="AlphaFoldDB" id="A0A6N8FNB0"/>
<feature type="domain" description="Activator of Hsp90 ATPase homologue 1/2-like C-terminal" evidence="2">
    <location>
        <begin position="23"/>
        <end position="57"/>
    </location>
</feature>
<organism evidence="3 4">
    <name type="scientific">Ornithinibacillus caprae</name>
    <dbReference type="NCBI Taxonomy" id="2678566"/>
    <lineage>
        <taxon>Bacteria</taxon>
        <taxon>Bacillati</taxon>
        <taxon>Bacillota</taxon>
        <taxon>Bacilli</taxon>
        <taxon>Bacillales</taxon>
        <taxon>Bacillaceae</taxon>
        <taxon>Ornithinibacillus</taxon>
    </lineage>
</organism>
<protein>
    <recommendedName>
        <fullName evidence="2">Activator of Hsp90 ATPase homologue 1/2-like C-terminal domain-containing protein</fullName>
    </recommendedName>
</protein>
<proteinExistence type="inferred from homology"/>
<name>A0A6N8FNB0_9BACI</name>
<dbReference type="InterPro" id="IPR013538">
    <property type="entry name" value="ASHA1/2-like_C"/>
</dbReference>
<dbReference type="Pfam" id="PF08327">
    <property type="entry name" value="AHSA1"/>
    <property type="match status" value="1"/>
</dbReference>
<dbReference type="RefSeq" id="WP_155670946.1">
    <property type="nucleotide sequence ID" value="NZ_WOCA01000019.1"/>
</dbReference>
<gene>
    <name evidence="3" type="ORF">GMD78_18080</name>
</gene>
<dbReference type="SUPFAM" id="SSF55961">
    <property type="entry name" value="Bet v1-like"/>
    <property type="match status" value="1"/>
</dbReference>
<dbReference type="Gene3D" id="3.30.530.20">
    <property type="match status" value="1"/>
</dbReference>
<evidence type="ECO:0000256" key="1">
    <source>
        <dbReference type="ARBA" id="ARBA00006817"/>
    </source>
</evidence>
<dbReference type="EMBL" id="WOCA01000019">
    <property type="protein sequence ID" value="MUK90286.1"/>
    <property type="molecule type" value="Genomic_DNA"/>
</dbReference>
<accession>A0A6N8FNB0</accession>
<evidence type="ECO:0000259" key="2">
    <source>
        <dbReference type="Pfam" id="PF08327"/>
    </source>
</evidence>
<dbReference type="InterPro" id="IPR023393">
    <property type="entry name" value="START-like_dom_sf"/>
</dbReference>
<evidence type="ECO:0000313" key="4">
    <source>
        <dbReference type="Proteomes" id="UP000469125"/>
    </source>
</evidence>
<dbReference type="Proteomes" id="UP000469125">
    <property type="component" value="Unassembled WGS sequence"/>
</dbReference>
<sequence>MIADIKKVGTNYQAIFSRKLLHSVEDVWTMFTENEKLKQWFDELCVGKLREGGYFKLRI</sequence>
<reference evidence="3 4" key="1">
    <citation type="submission" date="2019-11" db="EMBL/GenBank/DDBJ databases">
        <authorList>
            <person name="Li X."/>
        </authorList>
    </citation>
    <scope>NUCLEOTIDE SEQUENCE [LARGE SCALE GENOMIC DNA]</scope>
    <source>
        <strain evidence="3 4">L9</strain>
    </source>
</reference>
<comment type="caution">
    <text evidence="3">The sequence shown here is derived from an EMBL/GenBank/DDBJ whole genome shotgun (WGS) entry which is preliminary data.</text>
</comment>
<comment type="similarity">
    <text evidence="1">Belongs to the AHA1 family.</text>
</comment>
<keyword evidence="4" id="KW-1185">Reference proteome</keyword>